<dbReference type="OrthoDB" id="9806505at2"/>
<keyword evidence="2" id="KW-1185">Reference proteome</keyword>
<accession>A0A1M6IHL0</accession>
<sequence>MKDNILVVYFTRTGRSEKVALELNKHYKCMVEKINEKEKRKGISGYIKSAWQGIKKSTCTINKAKYNPQNYNITIIITPLWVGNISSPVRTYLQKYSDKINDYGIIVTHNSSSYKAAEDEIKAMLHKEPIFQVEYKKKDIDNNSINVLDILKFSH</sequence>
<proteinExistence type="predicted"/>
<dbReference type="InterPro" id="IPR029039">
    <property type="entry name" value="Flavoprotein-like_sf"/>
</dbReference>
<dbReference type="SUPFAM" id="SSF52218">
    <property type="entry name" value="Flavoproteins"/>
    <property type="match status" value="1"/>
</dbReference>
<evidence type="ECO:0008006" key="3">
    <source>
        <dbReference type="Google" id="ProtNLM"/>
    </source>
</evidence>
<dbReference type="PANTHER" id="PTHR39201:SF1">
    <property type="entry name" value="FLAVODOXIN-LIKE DOMAIN-CONTAINING PROTEIN"/>
    <property type="match status" value="1"/>
</dbReference>
<organism evidence="1 2">
    <name type="scientific">Clostridium amylolyticum</name>
    <dbReference type="NCBI Taxonomy" id="1121298"/>
    <lineage>
        <taxon>Bacteria</taxon>
        <taxon>Bacillati</taxon>
        <taxon>Bacillota</taxon>
        <taxon>Clostridia</taxon>
        <taxon>Eubacteriales</taxon>
        <taxon>Clostridiaceae</taxon>
        <taxon>Clostridium</taxon>
    </lineage>
</organism>
<name>A0A1M6IHL0_9CLOT</name>
<dbReference type="RefSeq" id="WP_073007866.1">
    <property type="nucleotide sequence ID" value="NZ_FQZO01000004.1"/>
</dbReference>
<evidence type="ECO:0000313" key="1">
    <source>
        <dbReference type="EMBL" id="SHJ33866.1"/>
    </source>
</evidence>
<reference evidence="1 2" key="1">
    <citation type="submission" date="2016-11" db="EMBL/GenBank/DDBJ databases">
        <authorList>
            <person name="Jaros S."/>
            <person name="Januszkiewicz K."/>
            <person name="Wedrychowicz H."/>
        </authorList>
    </citation>
    <scope>NUCLEOTIDE SEQUENCE [LARGE SCALE GENOMIC DNA]</scope>
    <source>
        <strain evidence="1 2">DSM 21864</strain>
    </source>
</reference>
<dbReference type="AlphaFoldDB" id="A0A1M6IHL0"/>
<dbReference type="Gene3D" id="3.40.50.360">
    <property type="match status" value="1"/>
</dbReference>
<dbReference type="EMBL" id="FQZO01000004">
    <property type="protein sequence ID" value="SHJ33866.1"/>
    <property type="molecule type" value="Genomic_DNA"/>
</dbReference>
<protein>
    <recommendedName>
        <fullName evidence="3">Flavodoxin</fullName>
    </recommendedName>
</protein>
<dbReference type="Proteomes" id="UP000184080">
    <property type="component" value="Unassembled WGS sequence"/>
</dbReference>
<evidence type="ECO:0000313" key="2">
    <source>
        <dbReference type="Proteomes" id="UP000184080"/>
    </source>
</evidence>
<gene>
    <name evidence="1" type="ORF">SAMN05444401_2825</name>
</gene>
<dbReference type="STRING" id="1121298.SAMN05444401_2825"/>
<dbReference type="PANTHER" id="PTHR39201">
    <property type="entry name" value="EXPORTED PROTEIN-RELATED"/>
    <property type="match status" value="1"/>
</dbReference>